<reference evidence="2 3" key="1">
    <citation type="journal article" date="2015" name="Nature">
        <title>rRNA introns, odd ribosomes, and small enigmatic genomes across a large radiation of phyla.</title>
        <authorList>
            <person name="Brown C.T."/>
            <person name="Hug L.A."/>
            <person name="Thomas B.C."/>
            <person name="Sharon I."/>
            <person name="Castelle C.J."/>
            <person name="Singh A."/>
            <person name="Wilkins M.J."/>
            <person name="Williams K.H."/>
            <person name="Banfield J.F."/>
        </authorList>
    </citation>
    <scope>NUCLEOTIDE SEQUENCE [LARGE SCALE GENOMIC DNA]</scope>
</reference>
<accession>A0A0G0FEL1</accession>
<dbReference type="AlphaFoldDB" id="A0A0G0FEL1"/>
<sequence>MKKSAKLFGWTLIVLGVYVFITLYNIISKDVFVESIQKLSDKNPLAAVINGTCFIVIGMYLRKLAKSSPKTGFPKIAMAVGFICILFGLIFINTLHILLSYLYVPGIYDAPPFLYIITGVLFMISGLIILFSEIK</sequence>
<feature type="transmembrane region" description="Helical" evidence="1">
    <location>
        <begin position="7"/>
        <end position="27"/>
    </location>
</feature>
<dbReference type="EMBL" id="LBQW01000007">
    <property type="protein sequence ID" value="KKP85790.1"/>
    <property type="molecule type" value="Genomic_DNA"/>
</dbReference>
<evidence type="ECO:0000313" key="3">
    <source>
        <dbReference type="Proteomes" id="UP000186383"/>
    </source>
</evidence>
<protein>
    <submittedName>
        <fullName evidence="2">Uncharacterized protein</fullName>
    </submittedName>
</protein>
<keyword evidence="1" id="KW-1133">Transmembrane helix</keyword>
<feature type="transmembrane region" description="Helical" evidence="1">
    <location>
        <begin position="76"/>
        <end position="101"/>
    </location>
</feature>
<keyword evidence="1" id="KW-0472">Membrane</keyword>
<keyword evidence="1" id="KW-0812">Transmembrane</keyword>
<feature type="transmembrane region" description="Helical" evidence="1">
    <location>
        <begin position="113"/>
        <end position="131"/>
    </location>
</feature>
<feature type="transmembrane region" description="Helical" evidence="1">
    <location>
        <begin position="47"/>
        <end position="64"/>
    </location>
</feature>
<dbReference type="Proteomes" id="UP000186383">
    <property type="component" value="Unassembled WGS sequence"/>
</dbReference>
<name>A0A0G0FEL1_9BACT</name>
<comment type="caution">
    <text evidence="2">The sequence shown here is derived from an EMBL/GenBank/DDBJ whole genome shotgun (WGS) entry which is preliminary data.</text>
</comment>
<evidence type="ECO:0000313" key="2">
    <source>
        <dbReference type="EMBL" id="KKP85790.1"/>
    </source>
</evidence>
<organism evidence="2 3">
    <name type="scientific">Candidatus Nomurabacteria bacterium GW2011_GWA1_35_8</name>
    <dbReference type="NCBI Taxonomy" id="1618727"/>
    <lineage>
        <taxon>Bacteria</taxon>
        <taxon>Candidatus Nomuraibacteriota</taxon>
    </lineage>
</organism>
<gene>
    <name evidence="2" type="ORF">UR88_C0007G0014</name>
</gene>
<evidence type="ECO:0000256" key="1">
    <source>
        <dbReference type="SAM" id="Phobius"/>
    </source>
</evidence>
<proteinExistence type="predicted"/>